<protein>
    <submittedName>
        <fullName evidence="1">Uncharacterized protein</fullName>
    </submittedName>
</protein>
<dbReference type="AlphaFoldDB" id="B0C8T2"/>
<gene>
    <name evidence="1" type="ordered locus">AM1_0236</name>
</gene>
<dbReference type="HOGENOM" id="CLU_2140348_0_0_3"/>
<sequence length="112" mass="13026">MTPQPITIKNGSKQGSYTFGALPIFFSVPNAGRFSNSHFFLSPIARSDKSGQYKIFEQWRLCQLRNPKFDYFGQNHFLDENDFVVLGTILDTQNQIDCIPKIQKQIDYYFVF</sequence>
<dbReference type="Proteomes" id="UP000000268">
    <property type="component" value="Chromosome"/>
</dbReference>
<accession>B0C8T2</accession>
<name>B0C8T2_ACAM1</name>
<keyword evidence="2" id="KW-1185">Reference proteome</keyword>
<reference evidence="1 2" key="1">
    <citation type="journal article" date="2008" name="Proc. Natl. Acad. Sci. U.S.A.">
        <title>Niche adaptation and genome expansion in the chlorophyll d-producing cyanobacterium Acaryochloris marina.</title>
        <authorList>
            <person name="Swingley W.D."/>
            <person name="Chen M."/>
            <person name="Cheung P.C."/>
            <person name="Conrad A.L."/>
            <person name="Dejesa L.C."/>
            <person name="Hao J."/>
            <person name="Honchak B.M."/>
            <person name="Karbach L.E."/>
            <person name="Kurdoglu A."/>
            <person name="Lahiri S."/>
            <person name="Mastrian S.D."/>
            <person name="Miyashita H."/>
            <person name="Page L."/>
            <person name="Ramakrishna P."/>
            <person name="Satoh S."/>
            <person name="Sattley W.M."/>
            <person name="Shimada Y."/>
            <person name="Taylor H.L."/>
            <person name="Tomo T."/>
            <person name="Tsuchiya T."/>
            <person name="Wang Z.T."/>
            <person name="Raymond J."/>
            <person name="Mimuro M."/>
            <person name="Blankenship R.E."/>
            <person name="Touchman J.W."/>
        </authorList>
    </citation>
    <scope>NUCLEOTIDE SEQUENCE [LARGE SCALE GENOMIC DNA]</scope>
    <source>
        <strain evidence="2">MBIC 11017</strain>
    </source>
</reference>
<evidence type="ECO:0000313" key="1">
    <source>
        <dbReference type="EMBL" id="ABW25322.1"/>
    </source>
</evidence>
<evidence type="ECO:0000313" key="2">
    <source>
        <dbReference type="Proteomes" id="UP000000268"/>
    </source>
</evidence>
<proteinExistence type="predicted"/>
<organism evidence="1 2">
    <name type="scientific">Acaryochloris marina (strain MBIC 11017)</name>
    <dbReference type="NCBI Taxonomy" id="329726"/>
    <lineage>
        <taxon>Bacteria</taxon>
        <taxon>Bacillati</taxon>
        <taxon>Cyanobacteriota</taxon>
        <taxon>Cyanophyceae</taxon>
        <taxon>Acaryochloridales</taxon>
        <taxon>Acaryochloridaceae</taxon>
        <taxon>Acaryochloris</taxon>
    </lineage>
</organism>
<dbReference type="EMBL" id="CP000828">
    <property type="protein sequence ID" value="ABW25322.1"/>
    <property type="molecule type" value="Genomic_DNA"/>
</dbReference>
<dbReference type="STRING" id="329726.AM1_0236"/>
<dbReference type="KEGG" id="amr:AM1_0236"/>